<keyword evidence="8" id="KW-0805">Transcription regulation</keyword>
<dbReference type="InterPro" id="IPR043135">
    <property type="entry name" value="Fur_C"/>
</dbReference>
<name>A0ABN1YV60_9MICO</name>
<evidence type="ECO:0000256" key="2">
    <source>
        <dbReference type="ARBA" id="ARBA00007957"/>
    </source>
</evidence>
<dbReference type="Proteomes" id="UP001501266">
    <property type="component" value="Unassembled WGS sequence"/>
</dbReference>
<organism evidence="12 13">
    <name type="scientific">Agrococcus citreus</name>
    <dbReference type="NCBI Taxonomy" id="84643"/>
    <lineage>
        <taxon>Bacteria</taxon>
        <taxon>Bacillati</taxon>
        <taxon>Actinomycetota</taxon>
        <taxon>Actinomycetes</taxon>
        <taxon>Micrococcales</taxon>
        <taxon>Microbacteriaceae</taxon>
        <taxon>Agrococcus</taxon>
    </lineage>
</organism>
<evidence type="ECO:0000313" key="13">
    <source>
        <dbReference type="Proteomes" id="UP001501266"/>
    </source>
</evidence>
<dbReference type="InterPro" id="IPR036388">
    <property type="entry name" value="WH-like_DNA-bd_sf"/>
</dbReference>
<evidence type="ECO:0000256" key="8">
    <source>
        <dbReference type="ARBA" id="ARBA00023015"/>
    </source>
</evidence>
<comment type="caution">
    <text evidence="12">The sequence shown here is derived from an EMBL/GenBank/DDBJ whole genome shotgun (WGS) entry which is preliminary data.</text>
</comment>
<evidence type="ECO:0000313" key="12">
    <source>
        <dbReference type="EMBL" id="GAA1423324.1"/>
    </source>
</evidence>
<sequence>MDRRWTARPPPGTGTARPWDDRSGDTMTHTDPIHDAALAQPEPIPRRTTKQREAVREALEASAEFVSAQALHQSMRQAGSTVGLATVYRALATLAEDGEADALQSGGEALYRACTPSHHHHLICRRCGRTVELEAAAVERWAGQVAAAHGFVEIEHVVDVFGLCAVCAAQR</sequence>
<accession>A0ABN1YV60</accession>
<dbReference type="PANTHER" id="PTHR33202">
    <property type="entry name" value="ZINC UPTAKE REGULATION PROTEIN"/>
    <property type="match status" value="1"/>
</dbReference>
<dbReference type="CDD" id="cd07153">
    <property type="entry name" value="Fur_like"/>
    <property type="match status" value="1"/>
</dbReference>
<dbReference type="PANTHER" id="PTHR33202:SF2">
    <property type="entry name" value="FERRIC UPTAKE REGULATION PROTEIN"/>
    <property type="match status" value="1"/>
</dbReference>
<keyword evidence="4" id="KW-0963">Cytoplasm</keyword>
<keyword evidence="10" id="KW-0804">Transcription</keyword>
<comment type="similarity">
    <text evidence="2">Belongs to the Fur family.</text>
</comment>
<evidence type="ECO:0000256" key="6">
    <source>
        <dbReference type="ARBA" id="ARBA00022723"/>
    </source>
</evidence>
<keyword evidence="9" id="KW-0238">DNA-binding</keyword>
<reference evidence="12 13" key="1">
    <citation type="journal article" date="2019" name="Int. J. Syst. Evol. Microbiol.">
        <title>The Global Catalogue of Microorganisms (GCM) 10K type strain sequencing project: providing services to taxonomists for standard genome sequencing and annotation.</title>
        <authorList>
            <consortium name="The Broad Institute Genomics Platform"/>
            <consortium name="The Broad Institute Genome Sequencing Center for Infectious Disease"/>
            <person name="Wu L."/>
            <person name="Ma J."/>
        </authorList>
    </citation>
    <scope>NUCLEOTIDE SEQUENCE [LARGE SCALE GENOMIC DNA]</scope>
    <source>
        <strain evidence="12 13">JCM 12398</strain>
    </source>
</reference>
<gene>
    <name evidence="12" type="ORF">GCM10009640_17330</name>
</gene>
<dbReference type="Pfam" id="PF01475">
    <property type="entry name" value="FUR"/>
    <property type="match status" value="1"/>
</dbReference>
<keyword evidence="5" id="KW-0678">Repressor</keyword>
<dbReference type="InterPro" id="IPR036390">
    <property type="entry name" value="WH_DNA-bd_sf"/>
</dbReference>
<evidence type="ECO:0000256" key="3">
    <source>
        <dbReference type="ARBA" id="ARBA00011738"/>
    </source>
</evidence>
<protein>
    <submittedName>
        <fullName evidence="12">Fur family transcriptional regulator</fullName>
    </submittedName>
</protein>
<dbReference type="Gene3D" id="3.30.1490.190">
    <property type="match status" value="1"/>
</dbReference>
<evidence type="ECO:0000256" key="11">
    <source>
        <dbReference type="SAM" id="MobiDB-lite"/>
    </source>
</evidence>
<proteinExistence type="inferred from homology"/>
<evidence type="ECO:0000256" key="1">
    <source>
        <dbReference type="ARBA" id="ARBA00004496"/>
    </source>
</evidence>
<evidence type="ECO:0000256" key="10">
    <source>
        <dbReference type="ARBA" id="ARBA00023163"/>
    </source>
</evidence>
<dbReference type="SUPFAM" id="SSF46785">
    <property type="entry name" value="Winged helix' DNA-binding domain"/>
    <property type="match status" value="1"/>
</dbReference>
<keyword evidence="13" id="KW-1185">Reference proteome</keyword>
<dbReference type="EMBL" id="BAAAKK010000005">
    <property type="protein sequence ID" value="GAA1423324.1"/>
    <property type="molecule type" value="Genomic_DNA"/>
</dbReference>
<evidence type="ECO:0000256" key="9">
    <source>
        <dbReference type="ARBA" id="ARBA00023125"/>
    </source>
</evidence>
<keyword evidence="6" id="KW-0479">Metal-binding</keyword>
<evidence type="ECO:0000256" key="7">
    <source>
        <dbReference type="ARBA" id="ARBA00022833"/>
    </source>
</evidence>
<feature type="region of interest" description="Disordered" evidence="11">
    <location>
        <begin position="1"/>
        <end position="33"/>
    </location>
</feature>
<evidence type="ECO:0000256" key="4">
    <source>
        <dbReference type="ARBA" id="ARBA00022490"/>
    </source>
</evidence>
<comment type="subcellular location">
    <subcellularLocation>
        <location evidence="1">Cytoplasm</location>
    </subcellularLocation>
</comment>
<dbReference type="InterPro" id="IPR002481">
    <property type="entry name" value="FUR"/>
</dbReference>
<evidence type="ECO:0000256" key="5">
    <source>
        <dbReference type="ARBA" id="ARBA00022491"/>
    </source>
</evidence>
<keyword evidence="7" id="KW-0862">Zinc</keyword>
<comment type="subunit">
    <text evidence="3">Homodimer.</text>
</comment>
<dbReference type="Gene3D" id="1.10.10.10">
    <property type="entry name" value="Winged helix-like DNA-binding domain superfamily/Winged helix DNA-binding domain"/>
    <property type="match status" value="1"/>
</dbReference>